<feature type="transmembrane region" description="Helical" evidence="8">
    <location>
        <begin position="249"/>
        <end position="267"/>
    </location>
</feature>
<dbReference type="PANTHER" id="PTHR42682:SF4">
    <property type="entry name" value="NADH-UBIQUINONE_PLASTOQUINONE"/>
    <property type="match status" value="1"/>
</dbReference>
<dbReference type="EMBL" id="QGLF01000004">
    <property type="protein sequence ID" value="PWR19588.1"/>
    <property type="molecule type" value="Genomic_DNA"/>
</dbReference>
<evidence type="ECO:0000256" key="6">
    <source>
        <dbReference type="ARBA" id="ARBA00023136"/>
    </source>
</evidence>
<dbReference type="PANTHER" id="PTHR42682">
    <property type="entry name" value="HYDROGENASE-4 COMPONENT F"/>
    <property type="match status" value="1"/>
</dbReference>
<protein>
    <recommendedName>
        <fullName evidence="9">NADH:quinone oxidoreductase/Mrp antiporter transmembrane domain-containing protein</fullName>
    </recommendedName>
</protein>
<gene>
    <name evidence="10" type="ORF">DKG75_14030</name>
</gene>
<evidence type="ECO:0000256" key="7">
    <source>
        <dbReference type="RuleBase" id="RU000320"/>
    </source>
</evidence>
<feature type="domain" description="NADH:quinone oxidoreductase/Mrp antiporter transmembrane" evidence="9">
    <location>
        <begin position="167"/>
        <end position="348"/>
    </location>
</feature>
<feature type="transmembrane region" description="Helical" evidence="8">
    <location>
        <begin position="503"/>
        <end position="523"/>
    </location>
</feature>
<feature type="transmembrane region" description="Helical" evidence="8">
    <location>
        <begin position="86"/>
        <end position="104"/>
    </location>
</feature>
<feature type="transmembrane region" description="Helical" evidence="8">
    <location>
        <begin position="36"/>
        <end position="54"/>
    </location>
</feature>
<feature type="transmembrane region" description="Helical" evidence="8">
    <location>
        <begin position="307"/>
        <end position="325"/>
    </location>
</feature>
<comment type="subcellular location">
    <subcellularLocation>
        <location evidence="1">Cell membrane</location>
        <topology evidence="1">Multi-pass membrane protein</topology>
    </subcellularLocation>
    <subcellularLocation>
        <location evidence="7">Membrane</location>
        <topology evidence="7">Multi-pass membrane protein</topology>
    </subcellularLocation>
</comment>
<feature type="transmembrane region" description="Helical" evidence="8">
    <location>
        <begin position="110"/>
        <end position="127"/>
    </location>
</feature>
<keyword evidence="4 8" id="KW-1133">Transmembrane helix</keyword>
<keyword evidence="3 7" id="KW-0812">Transmembrane</keyword>
<sequence>MTAALAFDPAALPPGWPLLLAGLLAAAIAHPVAHRVAGWAGVVASLALIVFAPGPGFAPLDGALVLAFHLAAAAGLLFAAGQRDRIAVGAGLVATGAGVAALASTSLAGLMIWTEVIAIASALIVMAGGSPEAVRAGLAYLLLQVLAGVLLLAAIAIGPGGAPLGAAGIAVLIALGIKAALPPAHGWLIHAYPAASPTGTLFLSAIATKVAVVALARLYPGEPLLLWLGLVMAVGGVLPTLFERHWRRLLAWALVSQLGVMVIGIGIGSPEALAGTGLLAVGHVLYASLLFLVAGSLEARDGRAPRGLRPAALAATLSIGLPGLAGYGGKAVIGEALIHAGLGWADIVIVVVGAIVFATAGLRPLIERCAAAPGAPALPLREGLAVLLLTLAGFAVGSFGALLTPHAGAAFHLTPLLVQGAALALVSALLLSPLGRALPGRDGALMVLAVPQPGWAIGAIDLFRPLGTLLARLGARSDRLLAGGGRIGGRGLLGLSRLFNRGALGDSVLWTLTVLTIVLIVSFG</sequence>
<evidence type="ECO:0000259" key="9">
    <source>
        <dbReference type="Pfam" id="PF00361"/>
    </source>
</evidence>
<organism evidence="10 11">
    <name type="scientific">Zavarzinia compransoris</name>
    <dbReference type="NCBI Taxonomy" id="1264899"/>
    <lineage>
        <taxon>Bacteria</taxon>
        <taxon>Pseudomonadati</taxon>
        <taxon>Pseudomonadota</taxon>
        <taxon>Alphaproteobacteria</taxon>
        <taxon>Rhodospirillales</taxon>
        <taxon>Zavarziniaceae</taxon>
        <taxon>Zavarzinia</taxon>
    </lineage>
</organism>
<reference evidence="11" key="1">
    <citation type="submission" date="2018-05" db="EMBL/GenBank/DDBJ databases">
        <title>Zavarzinia sp. HR-AS.</title>
        <authorList>
            <person name="Lee Y."/>
            <person name="Jeon C.O."/>
        </authorList>
    </citation>
    <scope>NUCLEOTIDE SEQUENCE [LARGE SCALE GENOMIC DNA]</scope>
    <source>
        <strain evidence="11">DSM 1231</strain>
    </source>
</reference>
<feature type="transmembrane region" description="Helical" evidence="8">
    <location>
        <begin position="383"/>
        <end position="403"/>
    </location>
</feature>
<feature type="transmembrane region" description="Helical" evidence="8">
    <location>
        <begin position="273"/>
        <end position="295"/>
    </location>
</feature>
<dbReference type="Proteomes" id="UP000246077">
    <property type="component" value="Unassembled WGS sequence"/>
</dbReference>
<keyword evidence="11" id="KW-1185">Reference proteome</keyword>
<evidence type="ECO:0000256" key="4">
    <source>
        <dbReference type="ARBA" id="ARBA00022989"/>
    </source>
</evidence>
<keyword evidence="6 8" id="KW-0472">Membrane</keyword>
<keyword evidence="2" id="KW-1003">Cell membrane</keyword>
<feature type="transmembrane region" description="Helical" evidence="8">
    <location>
        <begin position="225"/>
        <end position="242"/>
    </location>
</feature>
<feature type="transmembrane region" description="Helical" evidence="8">
    <location>
        <begin position="60"/>
        <end position="79"/>
    </location>
</feature>
<evidence type="ECO:0000256" key="3">
    <source>
        <dbReference type="ARBA" id="ARBA00022692"/>
    </source>
</evidence>
<evidence type="ECO:0000313" key="11">
    <source>
        <dbReference type="Proteomes" id="UP000246077"/>
    </source>
</evidence>
<feature type="transmembrane region" description="Helical" evidence="8">
    <location>
        <begin position="409"/>
        <end position="431"/>
    </location>
</feature>
<comment type="caution">
    <text evidence="10">The sequence shown here is derived from an EMBL/GenBank/DDBJ whole genome shotgun (WGS) entry which is preliminary data.</text>
</comment>
<evidence type="ECO:0000256" key="5">
    <source>
        <dbReference type="ARBA" id="ARBA00023002"/>
    </source>
</evidence>
<accession>A0A317DXZ2</accession>
<feature type="transmembrane region" description="Helical" evidence="8">
    <location>
        <begin position="139"/>
        <end position="158"/>
    </location>
</feature>
<evidence type="ECO:0000256" key="2">
    <source>
        <dbReference type="ARBA" id="ARBA00022475"/>
    </source>
</evidence>
<proteinExistence type="predicted"/>
<feature type="transmembrane region" description="Helical" evidence="8">
    <location>
        <begin position="12"/>
        <end position="29"/>
    </location>
</feature>
<dbReference type="AlphaFoldDB" id="A0A317DXZ2"/>
<dbReference type="RefSeq" id="WP_109921762.1">
    <property type="nucleotide sequence ID" value="NZ_QGLF01000004.1"/>
</dbReference>
<evidence type="ECO:0000256" key="1">
    <source>
        <dbReference type="ARBA" id="ARBA00004651"/>
    </source>
</evidence>
<feature type="transmembrane region" description="Helical" evidence="8">
    <location>
        <begin position="337"/>
        <end position="362"/>
    </location>
</feature>
<feature type="transmembrane region" description="Helical" evidence="8">
    <location>
        <begin position="164"/>
        <end position="181"/>
    </location>
</feature>
<evidence type="ECO:0000256" key="8">
    <source>
        <dbReference type="SAM" id="Phobius"/>
    </source>
</evidence>
<dbReference type="GO" id="GO:0016491">
    <property type="term" value="F:oxidoreductase activity"/>
    <property type="evidence" value="ECO:0007669"/>
    <property type="project" value="UniProtKB-KW"/>
</dbReference>
<dbReference type="OrthoDB" id="9811798at2"/>
<dbReference type="InterPro" id="IPR052175">
    <property type="entry name" value="ComplexI-like_HydComp"/>
</dbReference>
<dbReference type="Pfam" id="PF00361">
    <property type="entry name" value="Proton_antipo_M"/>
    <property type="match status" value="1"/>
</dbReference>
<keyword evidence="5" id="KW-0560">Oxidoreductase</keyword>
<dbReference type="GO" id="GO:0005886">
    <property type="term" value="C:plasma membrane"/>
    <property type="evidence" value="ECO:0007669"/>
    <property type="project" value="UniProtKB-SubCell"/>
</dbReference>
<name>A0A317DXZ2_9PROT</name>
<evidence type="ECO:0000313" key="10">
    <source>
        <dbReference type="EMBL" id="PWR19588.1"/>
    </source>
</evidence>
<dbReference type="InterPro" id="IPR001750">
    <property type="entry name" value="ND/Mrp_TM"/>
</dbReference>